<evidence type="ECO:0000256" key="13">
    <source>
        <dbReference type="ARBA" id="ARBA00023211"/>
    </source>
</evidence>
<dbReference type="GO" id="GO:0006526">
    <property type="term" value="P:L-arginine biosynthetic process"/>
    <property type="evidence" value="ECO:0007669"/>
    <property type="project" value="UniProtKB-UniRule"/>
</dbReference>
<dbReference type="FunFam" id="3.30.470.20:FF:000001">
    <property type="entry name" value="Carbamoyl-phosphate synthase large chain"/>
    <property type="match status" value="1"/>
</dbReference>
<dbReference type="GO" id="GO:0004087">
    <property type="term" value="F:carbamoyl-phosphate synthase (ammonia) activity"/>
    <property type="evidence" value="ECO:0007669"/>
    <property type="project" value="UniProtKB-EC"/>
</dbReference>
<feature type="binding site" evidence="16">
    <location>
        <position position="242"/>
    </location>
    <ligand>
        <name>ATP</name>
        <dbReference type="ChEBI" id="CHEBI:30616"/>
        <label>1</label>
    </ligand>
</feature>
<dbReference type="Gene3D" id="1.10.1030.10">
    <property type="entry name" value="Carbamoyl-phosphate synthetase, large subunit oligomerisation domain"/>
    <property type="match status" value="1"/>
</dbReference>
<feature type="binding site" evidence="16">
    <location>
        <position position="835"/>
    </location>
    <ligand>
        <name>Mg(2+)</name>
        <dbReference type="ChEBI" id="CHEBI:18420"/>
        <label>4</label>
    </ligand>
</feature>
<keyword evidence="12 16" id="KW-0665">Pyrimidine biosynthesis</keyword>
<dbReference type="SUPFAM" id="SSF52335">
    <property type="entry name" value="Methylglyoxal synthase-like"/>
    <property type="match status" value="1"/>
</dbReference>
<feature type="binding site" evidence="16">
    <location>
        <position position="208"/>
    </location>
    <ligand>
        <name>ATP</name>
        <dbReference type="ChEBI" id="CHEBI:30616"/>
        <label>1</label>
    </ligand>
</feature>
<dbReference type="AlphaFoldDB" id="A0A133PMC2"/>
<dbReference type="Gene3D" id="3.40.50.1380">
    <property type="entry name" value="Methylglyoxal synthase-like domain"/>
    <property type="match status" value="1"/>
</dbReference>
<feature type="binding site" evidence="16">
    <location>
        <position position="780"/>
    </location>
    <ligand>
        <name>ATP</name>
        <dbReference type="ChEBI" id="CHEBI:30616"/>
        <label>2</label>
    </ligand>
</feature>
<dbReference type="Gene3D" id="3.40.50.20">
    <property type="match status" value="2"/>
</dbReference>
<evidence type="ECO:0000256" key="15">
    <source>
        <dbReference type="ARBA" id="ARBA00048816"/>
    </source>
</evidence>
<comment type="caution">
    <text evidence="16">Lacks conserved residue(s) required for the propagation of feature annotation.</text>
</comment>
<dbReference type="InterPro" id="IPR058047">
    <property type="entry name" value="CPSase_preATP-grasp"/>
</dbReference>
<organism evidence="19">
    <name type="scientific">Peptoniphilus harei</name>
    <dbReference type="NCBI Taxonomy" id="54005"/>
    <lineage>
        <taxon>Bacteria</taxon>
        <taxon>Bacillati</taxon>
        <taxon>Bacillota</taxon>
        <taxon>Tissierellia</taxon>
        <taxon>Tissierellales</taxon>
        <taxon>Peptoniphilaceae</taxon>
        <taxon>Peptoniphilus</taxon>
    </lineage>
</organism>
<dbReference type="Pfam" id="PF02786">
    <property type="entry name" value="CPSase_L_D2"/>
    <property type="match status" value="2"/>
</dbReference>
<dbReference type="PATRIC" id="fig|54005.3.peg.1320"/>
<comment type="cofactor">
    <cofactor evidence="16">
        <name>Mg(2+)</name>
        <dbReference type="ChEBI" id="CHEBI:18420"/>
    </cofactor>
    <cofactor evidence="16">
        <name>Mn(2+)</name>
        <dbReference type="ChEBI" id="CHEBI:29035"/>
    </cofactor>
    <text evidence="16">Binds 4 Mg(2+) or Mn(2+) ions per subunit.</text>
</comment>
<dbReference type="InterPro" id="IPR005479">
    <property type="entry name" value="CPAse_ATP-bd"/>
</dbReference>
<dbReference type="InterPro" id="IPR005483">
    <property type="entry name" value="CPSase_dom"/>
</dbReference>
<comment type="subunit">
    <text evidence="16">Composed of two chains; the small (or glutamine) chain promotes the hydrolysis of glutamine to ammonia, which is used by the large (or ammonia) chain to synthesize carbamoyl phosphate. Tetramer of heterodimers (alpha,beta)4.</text>
</comment>
<dbReference type="InterPro" id="IPR016185">
    <property type="entry name" value="PreATP-grasp_dom_sf"/>
</dbReference>
<keyword evidence="4 16" id="KW-0055">Arginine biosynthesis</keyword>
<feature type="binding site" evidence="16">
    <location>
        <position position="284"/>
    </location>
    <ligand>
        <name>Mn(2+)</name>
        <dbReference type="ChEBI" id="CHEBI:29035"/>
        <label>1</label>
    </ligand>
</feature>
<keyword evidence="10 16" id="KW-0067">ATP-binding</keyword>
<name>A0A133PMC2_9FIRM</name>
<dbReference type="UniPathway" id="UPA00068">
    <property type="reaction ID" value="UER00171"/>
</dbReference>
<dbReference type="Gene3D" id="3.30.470.20">
    <property type="entry name" value="ATP-grasp fold, B domain"/>
    <property type="match status" value="2"/>
</dbReference>
<dbReference type="Pfam" id="PF02787">
    <property type="entry name" value="CPSase_L_D3"/>
    <property type="match status" value="1"/>
</dbReference>
<evidence type="ECO:0000256" key="2">
    <source>
        <dbReference type="ARBA" id="ARBA00005077"/>
    </source>
</evidence>
<dbReference type="Proteomes" id="UP000070174">
    <property type="component" value="Unassembled WGS sequence"/>
</dbReference>
<feature type="binding site" evidence="16">
    <location>
        <position position="708"/>
    </location>
    <ligand>
        <name>ATP</name>
        <dbReference type="ChEBI" id="CHEBI:30616"/>
        <label>2</label>
    </ligand>
</feature>
<feature type="binding site" evidence="16">
    <location>
        <position position="821"/>
    </location>
    <ligand>
        <name>Mg(2+)</name>
        <dbReference type="ChEBI" id="CHEBI:18420"/>
        <label>3</label>
    </ligand>
</feature>
<evidence type="ECO:0000259" key="18">
    <source>
        <dbReference type="PROSITE" id="PS51855"/>
    </source>
</evidence>
<feature type="binding site" evidence="16">
    <location>
        <position position="298"/>
    </location>
    <ligand>
        <name>Mg(2+)</name>
        <dbReference type="ChEBI" id="CHEBI:18420"/>
        <label>2</label>
    </ligand>
</feature>
<feature type="binding site" evidence="16">
    <location>
        <position position="298"/>
    </location>
    <ligand>
        <name>Mn(2+)</name>
        <dbReference type="ChEBI" id="CHEBI:29035"/>
        <label>1</label>
    </ligand>
</feature>
<evidence type="ECO:0000256" key="6">
    <source>
        <dbReference type="ARBA" id="ARBA00022605"/>
    </source>
</evidence>
<keyword evidence="11" id="KW-0460">Magnesium</keyword>
<feature type="binding site" evidence="16">
    <location>
        <position position="298"/>
    </location>
    <ligand>
        <name>ATP</name>
        <dbReference type="ChEBI" id="CHEBI:30616"/>
        <label>1</label>
    </ligand>
</feature>
<feature type="binding site" evidence="16">
    <location>
        <position position="779"/>
    </location>
    <ligand>
        <name>ATP</name>
        <dbReference type="ChEBI" id="CHEBI:30616"/>
        <label>2</label>
    </ligand>
</feature>
<dbReference type="InterPro" id="IPR036914">
    <property type="entry name" value="MGS-like_dom_sf"/>
</dbReference>
<evidence type="ECO:0000256" key="8">
    <source>
        <dbReference type="ARBA" id="ARBA00022737"/>
    </source>
</evidence>
<dbReference type="UniPathway" id="UPA00070">
    <property type="reaction ID" value="UER00115"/>
</dbReference>
<dbReference type="Pfam" id="PF25596">
    <property type="entry name" value="CPSase_L_D1"/>
    <property type="match status" value="2"/>
</dbReference>
<evidence type="ECO:0000256" key="5">
    <source>
        <dbReference type="ARBA" id="ARBA00022598"/>
    </source>
</evidence>
<feature type="binding site" evidence="16">
    <location>
        <position position="821"/>
    </location>
    <ligand>
        <name>Mn(2+)</name>
        <dbReference type="ChEBI" id="CHEBI:29035"/>
        <label>3</label>
    </ligand>
</feature>
<dbReference type="PROSITE" id="PS51855">
    <property type="entry name" value="MGS"/>
    <property type="match status" value="1"/>
</dbReference>
<feature type="binding site" evidence="16">
    <location>
        <position position="215"/>
    </location>
    <ligand>
        <name>ATP</name>
        <dbReference type="ChEBI" id="CHEBI:30616"/>
        <label>1</label>
    </ligand>
</feature>
<comment type="cofactor">
    <cofactor evidence="1">
        <name>Mn(2+)</name>
        <dbReference type="ChEBI" id="CHEBI:29035"/>
    </cofactor>
</comment>
<feature type="binding site" evidence="16">
    <location>
        <position position="749"/>
    </location>
    <ligand>
        <name>ATP</name>
        <dbReference type="ChEBI" id="CHEBI:30616"/>
        <label>2</label>
    </ligand>
</feature>
<dbReference type="SUPFAM" id="SSF56059">
    <property type="entry name" value="Glutathione synthetase ATP-binding domain-like"/>
    <property type="match status" value="2"/>
</dbReference>
<evidence type="ECO:0000256" key="7">
    <source>
        <dbReference type="ARBA" id="ARBA00022723"/>
    </source>
</evidence>
<feature type="binding site" evidence="16">
    <location>
        <position position="833"/>
    </location>
    <ligand>
        <name>Mg(2+)</name>
        <dbReference type="ChEBI" id="CHEBI:18420"/>
        <label>4</label>
    </ligand>
</feature>
<evidence type="ECO:0000256" key="1">
    <source>
        <dbReference type="ARBA" id="ARBA00001936"/>
    </source>
</evidence>
<feature type="binding site" evidence="16">
    <location>
        <position position="243"/>
    </location>
    <ligand>
        <name>ATP</name>
        <dbReference type="ChEBI" id="CHEBI:30616"/>
        <label>1</label>
    </ligand>
</feature>
<comment type="catalytic activity">
    <reaction evidence="15 16">
        <text>hydrogencarbonate + L-glutamine + 2 ATP + H2O = carbamoyl phosphate + L-glutamate + 2 ADP + phosphate + 2 H(+)</text>
        <dbReference type="Rhea" id="RHEA:18633"/>
        <dbReference type="ChEBI" id="CHEBI:15377"/>
        <dbReference type="ChEBI" id="CHEBI:15378"/>
        <dbReference type="ChEBI" id="CHEBI:17544"/>
        <dbReference type="ChEBI" id="CHEBI:29985"/>
        <dbReference type="ChEBI" id="CHEBI:30616"/>
        <dbReference type="ChEBI" id="CHEBI:43474"/>
        <dbReference type="ChEBI" id="CHEBI:58228"/>
        <dbReference type="ChEBI" id="CHEBI:58359"/>
        <dbReference type="ChEBI" id="CHEBI:456216"/>
        <dbReference type="EC" id="6.3.5.5"/>
    </reaction>
</comment>
<comment type="caution">
    <text evidence="19">The sequence shown here is derived from an EMBL/GenBank/DDBJ whole genome shotgun (WGS) entry which is preliminary data.</text>
</comment>
<dbReference type="RefSeq" id="WP_060800396.1">
    <property type="nucleotide sequence ID" value="NZ_KQ957101.1"/>
</dbReference>
<feature type="binding site" evidence="16">
    <location>
        <position position="210"/>
    </location>
    <ligand>
        <name>ATP</name>
        <dbReference type="ChEBI" id="CHEBI:30616"/>
        <label>1</label>
    </ligand>
</feature>
<comment type="pathway">
    <text evidence="16">Pyrimidine metabolism; UMP biosynthesis via de novo pathway; (S)-dihydroorotate from bicarbonate: step 1/3.</text>
</comment>
<feature type="binding site" evidence="16">
    <location>
        <position position="833"/>
    </location>
    <ligand>
        <name>ATP</name>
        <dbReference type="ChEBI" id="CHEBI:30616"/>
        <label>2</label>
    </ligand>
</feature>
<feature type="binding site" evidence="16">
    <location>
        <position position="298"/>
    </location>
    <ligand>
        <name>Mg(2+)</name>
        <dbReference type="ChEBI" id="CHEBI:18420"/>
        <label>1</label>
    </ligand>
</feature>
<feature type="binding site" evidence="16">
    <location>
        <position position="298"/>
    </location>
    <ligand>
        <name>Mn(2+)</name>
        <dbReference type="ChEBI" id="CHEBI:29035"/>
        <label>2</label>
    </ligand>
</feature>
<dbReference type="FunFam" id="3.40.50.20:FF:000002">
    <property type="entry name" value="Carbamoyl-phosphate synthase large chain"/>
    <property type="match status" value="1"/>
</dbReference>
<keyword evidence="7" id="KW-0479">Metal-binding</keyword>
<evidence type="ECO:0000256" key="4">
    <source>
        <dbReference type="ARBA" id="ARBA00022571"/>
    </source>
</evidence>
<dbReference type="Gene3D" id="3.30.1490.20">
    <property type="entry name" value="ATP-grasp fold, A domain"/>
    <property type="match status" value="1"/>
</dbReference>
<gene>
    <name evidence="16" type="primary">carB</name>
    <name evidence="19" type="ORF">HMPREF3229_01336</name>
</gene>
<dbReference type="GO" id="GO:0005737">
    <property type="term" value="C:cytoplasm"/>
    <property type="evidence" value="ECO:0007669"/>
    <property type="project" value="TreeGrafter"/>
</dbReference>
<feature type="binding site" evidence="16">
    <location>
        <position position="175"/>
    </location>
    <ligand>
        <name>ATP</name>
        <dbReference type="ChEBI" id="CHEBI:30616"/>
        <label>1</label>
    </ligand>
</feature>
<feature type="binding site" evidence="16">
    <location>
        <position position="833"/>
    </location>
    <ligand>
        <name>Mn(2+)</name>
        <dbReference type="ChEBI" id="CHEBI:29035"/>
        <label>3</label>
    </ligand>
</feature>
<dbReference type="SMART" id="SM01096">
    <property type="entry name" value="CPSase_L_D3"/>
    <property type="match status" value="1"/>
</dbReference>
<dbReference type="EC" id="6.3.5.5" evidence="16"/>
<evidence type="ECO:0000259" key="17">
    <source>
        <dbReference type="PROSITE" id="PS50975"/>
    </source>
</evidence>
<reference evidence="19 20" key="1">
    <citation type="submission" date="2016-01" db="EMBL/GenBank/DDBJ databases">
        <authorList>
            <person name="Oliw E.H."/>
        </authorList>
    </citation>
    <scope>NUCLEOTIDE SEQUENCE [LARGE SCALE GENOMIC DNA]</scope>
    <source>
        <strain evidence="19 20">CMW7756A</strain>
    </source>
</reference>
<dbReference type="Pfam" id="PF02142">
    <property type="entry name" value="MGS"/>
    <property type="match status" value="1"/>
</dbReference>
<dbReference type="InterPro" id="IPR036897">
    <property type="entry name" value="CarbamoylP_synth_lsu_oligo_sf"/>
</dbReference>
<dbReference type="SUPFAM" id="SSF52440">
    <property type="entry name" value="PreATP-grasp domain"/>
    <property type="match status" value="2"/>
</dbReference>
<dbReference type="PROSITE" id="PS00866">
    <property type="entry name" value="CPSASE_1"/>
    <property type="match status" value="2"/>
</dbReference>
<dbReference type="FunFam" id="3.30.470.20:FF:000026">
    <property type="entry name" value="Carbamoyl-phosphate synthase large chain"/>
    <property type="match status" value="1"/>
</dbReference>
<dbReference type="InterPro" id="IPR013815">
    <property type="entry name" value="ATP_grasp_subdomain_1"/>
</dbReference>
<feature type="binding site" evidence="16">
    <location>
        <position position="778"/>
    </location>
    <ligand>
        <name>ATP</name>
        <dbReference type="ChEBI" id="CHEBI:30616"/>
        <label>2</label>
    </ligand>
</feature>
<dbReference type="FunFam" id="3.40.50.20:FF:000001">
    <property type="entry name" value="Carbamoyl-phosphate synthase large chain"/>
    <property type="match status" value="1"/>
</dbReference>
<comment type="function">
    <text evidence="16">Large subunit of the glutamine-dependent carbamoyl phosphate synthetase (CPSase). CPSase catalyzes the formation of carbamoyl phosphate from the ammonia moiety of glutamine, carbonate, and phosphate donated by ATP, constituting the first step of 2 biosynthetic pathways, one leading to arginine and/or urea and the other to pyrimidine nucleotides. The large subunit (synthetase) binds the substrates ammonia (free or transferred from glutamine from the small subunit), hydrogencarbonate and ATP and carries out an ATP-coupled ligase reaction, activating hydrogencarbonate by forming carboxy phosphate which reacts with ammonia to form carbamoyl phosphate.</text>
</comment>
<keyword evidence="13" id="KW-0464">Manganese</keyword>
<feature type="binding site" evidence="16">
    <location>
        <position position="169"/>
    </location>
    <ligand>
        <name>ATP</name>
        <dbReference type="ChEBI" id="CHEBI:30616"/>
        <label>1</label>
    </ligand>
</feature>
<feature type="binding site" evidence="16">
    <location>
        <position position="176"/>
    </location>
    <ligand>
        <name>ATP</name>
        <dbReference type="ChEBI" id="CHEBI:30616"/>
        <label>1</label>
    </ligand>
</feature>
<dbReference type="GO" id="GO:0044205">
    <property type="term" value="P:'de novo' UMP biosynthetic process"/>
    <property type="evidence" value="ECO:0007669"/>
    <property type="project" value="UniProtKB-UniRule"/>
</dbReference>
<dbReference type="FunFam" id="1.10.1030.10:FF:000002">
    <property type="entry name" value="Carbamoyl-phosphate synthase large chain"/>
    <property type="match status" value="1"/>
</dbReference>
<feature type="binding site" evidence="16">
    <location>
        <position position="300"/>
    </location>
    <ligand>
        <name>Mn(2+)</name>
        <dbReference type="ChEBI" id="CHEBI:29035"/>
        <label>2</label>
    </ligand>
</feature>
<evidence type="ECO:0000313" key="20">
    <source>
        <dbReference type="Proteomes" id="UP000070174"/>
    </source>
</evidence>
<dbReference type="PANTHER" id="PTHR11405:SF53">
    <property type="entry name" value="CARBAMOYL-PHOSPHATE SYNTHASE [AMMONIA], MITOCHONDRIAL"/>
    <property type="match status" value="1"/>
</dbReference>
<dbReference type="EMBL" id="LRQE01000034">
    <property type="protein sequence ID" value="KXA29710.1"/>
    <property type="molecule type" value="Genomic_DNA"/>
</dbReference>
<feature type="domain" description="ATP-grasp" evidence="17">
    <location>
        <begin position="672"/>
        <end position="862"/>
    </location>
</feature>
<comment type="pathway">
    <text evidence="2 16">Amino-acid biosynthesis; L-arginine biosynthesis; carbamoyl phosphate from bicarbonate: step 1/1.</text>
</comment>
<dbReference type="InterPro" id="IPR011761">
    <property type="entry name" value="ATP-grasp"/>
</dbReference>
<feature type="binding site" evidence="16">
    <location>
        <position position="835"/>
    </location>
    <ligand>
        <name>Mn(2+)</name>
        <dbReference type="ChEBI" id="CHEBI:29035"/>
        <label>4</label>
    </ligand>
</feature>
<evidence type="ECO:0000256" key="14">
    <source>
        <dbReference type="ARBA" id="ARBA00047359"/>
    </source>
</evidence>
<dbReference type="GO" id="GO:0006541">
    <property type="term" value="P:glutamine metabolic process"/>
    <property type="evidence" value="ECO:0007669"/>
    <property type="project" value="TreeGrafter"/>
</dbReference>
<keyword evidence="9 16" id="KW-0547">Nucleotide-binding</keyword>
<feature type="binding site" evidence="16">
    <location>
        <position position="833"/>
    </location>
    <ligand>
        <name>Mn(2+)</name>
        <dbReference type="ChEBI" id="CHEBI:29035"/>
        <label>4</label>
    </ligand>
</feature>
<feature type="binding site" evidence="16">
    <location>
        <position position="753"/>
    </location>
    <ligand>
        <name>ATP</name>
        <dbReference type="ChEBI" id="CHEBI:30616"/>
        <label>2</label>
    </ligand>
</feature>
<evidence type="ECO:0000256" key="9">
    <source>
        <dbReference type="ARBA" id="ARBA00022741"/>
    </source>
</evidence>
<proteinExistence type="inferred from homology"/>
<feature type="domain" description="ATP-grasp" evidence="17">
    <location>
        <begin position="133"/>
        <end position="327"/>
    </location>
</feature>
<feature type="binding site" evidence="16">
    <location>
        <position position="833"/>
    </location>
    <ligand>
        <name>Mg(2+)</name>
        <dbReference type="ChEBI" id="CHEBI:18420"/>
        <label>3</label>
    </ligand>
</feature>
<dbReference type="PRINTS" id="PR00098">
    <property type="entry name" value="CPSASE"/>
</dbReference>
<keyword evidence="6 16" id="KW-0028">Amino-acid biosynthesis</keyword>
<dbReference type="PANTHER" id="PTHR11405">
    <property type="entry name" value="CARBAMOYLTRANSFERASE FAMILY MEMBER"/>
    <property type="match status" value="1"/>
</dbReference>
<dbReference type="PROSITE" id="PS00867">
    <property type="entry name" value="CPSASE_2"/>
    <property type="match status" value="2"/>
</dbReference>
<evidence type="ECO:0000256" key="10">
    <source>
        <dbReference type="ARBA" id="ARBA00022840"/>
    </source>
</evidence>
<feature type="region of interest" description="Carboxyphosphate synthetic domain" evidence="16">
    <location>
        <begin position="1"/>
        <end position="401"/>
    </location>
</feature>
<feature type="binding site" evidence="16">
    <location>
        <position position="284"/>
    </location>
    <ligand>
        <name>ATP</name>
        <dbReference type="ChEBI" id="CHEBI:30616"/>
        <label>1</label>
    </ligand>
</feature>
<dbReference type="PROSITE" id="PS50975">
    <property type="entry name" value="ATP_GRASP"/>
    <property type="match status" value="2"/>
</dbReference>
<feature type="region of interest" description="Carbamoyl phosphate synthetic domain" evidence="16">
    <location>
        <begin position="548"/>
        <end position="930"/>
    </location>
</feature>
<comment type="domain">
    <text evidence="16">The large subunit is composed of 2 ATP-grasp domains that are involved in binding the 2 ATP molecules needed for carbamoyl phosphate synthesis. The N-terminal ATP-grasp domain (referred to as the carboxyphosphate synthetic component) catalyzes the ATP-dependent phosphorylation of hydrogencarbonate to carboxyphosphate and the subsequent nucleophilic attack by ammonia to form a carbamate intermediate. The C-terminal ATP-grasp domain (referred to as the carbamoyl phosphate synthetic component) then catalyzes the phosphorylation of carbamate with the second ATP to form the end product carbamoyl phosphate. The reactive and unstable enzyme intermediates are sequentially channeled from one active site to the next through the interior of the protein over a distance of at least 96 A.</text>
</comment>
<dbReference type="SMART" id="SM00851">
    <property type="entry name" value="MGS"/>
    <property type="match status" value="1"/>
</dbReference>
<dbReference type="GO" id="GO:0005524">
    <property type="term" value="F:ATP binding"/>
    <property type="evidence" value="ECO:0007669"/>
    <property type="project" value="UniProtKB-UniRule"/>
</dbReference>
<dbReference type="GO" id="GO:0046872">
    <property type="term" value="F:metal ion binding"/>
    <property type="evidence" value="ECO:0007669"/>
    <property type="project" value="UniProtKB-KW"/>
</dbReference>
<accession>A0A133PMC2</accession>
<dbReference type="InterPro" id="IPR006275">
    <property type="entry name" value="CPSase_lsu"/>
</dbReference>
<feature type="region of interest" description="Allosteric domain" evidence="16">
    <location>
        <begin position="931"/>
        <end position="1067"/>
    </location>
</feature>
<feature type="binding site" evidence="16">
    <location>
        <position position="821"/>
    </location>
    <ligand>
        <name>ATP</name>
        <dbReference type="ChEBI" id="CHEBI:30616"/>
        <label>2</label>
    </ligand>
</feature>
<evidence type="ECO:0000256" key="12">
    <source>
        <dbReference type="ARBA" id="ARBA00022975"/>
    </source>
</evidence>
<feature type="binding site" evidence="16">
    <location>
        <position position="300"/>
    </location>
    <ligand>
        <name>Mg(2+)</name>
        <dbReference type="ChEBI" id="CHEBI:18420"/>
        <label>2</label>
    </ligand>
</feature>
<dbReference type="NCBIfam" id="NF003671">
    <property type="entry name" value="PRK05294.1"/>
    <property type="match status" value="1"/>
</dbReference>
<feature type="binding site" evidence="16">
    <location>
        <position position="747"/>
    </location>
    <ligand>
        <name>ATP</name>
        <dbReference type="ChEBI" id="CHEBI:30616"/>
        <label>2</label>
    </ligand>
</feature>
<feature type="binding site" evidence="16">
    <location>
        <position position="284"/>
    </location>
    <ligand>
        <name>Mg(2+)</name>
        <dbReference type="ChEBI" id="CHEBI:18420"/>
        <label>1</label>
    </ligand>
</feature>
<comment type="similarity">
    <text evidence="3 16">Belongs to the CarB family.</text>
</comment>
<evidence type="ECO:0000256" key="11">
    <source>
        <dbReference type="ARBA" id="ARBA00022842"/>
    </source>
</evidence>
<protein>
    <recommendedName>
        <fullName evidence="16">Carbamoyl phosphate synthase large chain</fullName>
        <ecNumber evidence="16">6.3.4.16</ecNumber>
        <ecNumber evidence="16">6.3.5.5</ecNumber>
    </recommendedName>
    <alternativeName>
        <fullName evidence="16">Carbamoyl phosphate synthetase ammonia chain</fullName>
    </alternativeName>
</protein>
<feature type="binding site" evidence="16">
    <location>
        <position position="241"/>
    </location>
    <ligand>
        <name>ATP</name>
        <dbReference type="ChEBI" id="CHEBI:30616"/>
        <label>1</label>
    </ligand>
</feature>
<comment type="catalytic activity">
    <reaction evidence="14 16">
        <text>hydrogencarbonate + NH4(+) + 2 ATP = carbamoyl phosphate + 2 ADP + phosphate + 2 H(+)</text>
        <dbReference type="Rhea" id="RHEA:18029"/>
        <dbReference type="ChEBI" id="CHEBI:15378"/>
        <dbReference type="ChEBI" id="CHEBI:17544"/>
        <dbReference type="ChEBI" id="CHEBI:28938"/>
        <dbReference type="ChEBI" id="CHEBI:30616"/>
        <dbReference type="ChEBI" id="CHEBI:43474"/>
        <dbReference type="ChEBI" id="CHEBI:58228"/>
        <dbReference type="ChEBI" id="CHEBI:456216"/>
        <dbReference type="EC" id="6.3.4.16"/>
    </reaction>
</comment>
<sequence>MPRDNSIKKTLVIGSGPIVIGQAAEFDYSGTQACETLKKNGVETVLVNSNPATIMTDKGVADKIYIEPITISFIEKIIEKERPDSLIAGMGGQTGLNMTLELDKRGILDKYGIKIIGTDIDAIKKGEDRDIFRKTMQEIGEPIIESEIATSLEEGKALAKKIGYPLVVRPAYTLGGTGGGFAYDEEELVEVLSHGLSLSPVNECLLEKSIRGWMEIEFEVIRDSAGEKIIVCDMENVDPVGVHTGDSIVVAPCQSLDKDVLQKLKNSALNIVENVNVVGACNVQLALNPETLDYAVIEINPRVSRSSALASKATGYPIARIATKIALGLNLNEIQNETTGETIETYEPSCNYVVVKIPKWPFDKFKFANRKLGTKMMATGEVMSIGSSFEEALLKGIRSLEISKFSLESKFSEERTTEELKKRIKFPDDERLFDVAEIIRRGLSIEMIHDITGIDLYFLEKIENIVHEEENLKKLSLDTMTPEELSKLKKLGFSDKTIASALGVDIDKVVDLRIKNKILPNYRRVDTSPFRKNGAYYYSTYEKTDENIISDKKKIIVIGSGPIRIGQGIEFDYCSVHAIKALIKMGIETITINNNPETVSTDFDTSDKLYFEPLTEEEVKSIIDTEKPMGVILAFGGQTAIKLAKYLHEQKVNIFGTDFEDIDRAEDREKFDEMLEELKINRPKGHGVFTIKEGLETAKELGYPLLVRPSYVLGGQGMQITYDENSLMTYLKSAFERDAINPVLIDKYLVGREIEVDAISDGEDVLIPGIMEHLERAGVHSGDSITIYPSINISSEIKDKILDYTKKIAKALHVKGMINIQFIEYKNDLYIIEVNPRASRTVPYISKVSGVPIVDLATKTMLGEKLKDLGYGTGIYKEPKLMAVKVPVFSMSKLNRVEISLGPEMKSTGEVLGVGKDIDEALFKGFLAGGSAIEDKASRVLATVNDNDKEEFLGIAKTMNEMGYKIVATKGTCIFLKEAGIDSKEVGKINDPRPNILDVIRNGEIDLVVNTPTKGGDSTRDGFKIRRMATEYGIDIVTSLDTLAARVAVKNKKFHEENMDIYDITEF</sequence>
<dbReference type="HAMAP" id="MF_01210_B">
    <property type="entry name" value="CPSase_L_chain_B"/>
    <property type="match status" value="1"/>
</dbReference>
<feature type="binding site" evidence="16">
    <location>
        <position position="781"/>
    </location>
    <ligand>
        <name>ATP</name>
        <dbReference type="ChEBI" id="CHEBI:30616"/>
        <label>2</label>
    </ligand>
</feature>
<dbReference type="GO" id="GO:0004088">
    <property type="term" value="F:carbamoyl-phosphate synthase (glutamine-hydrolyzing) activity"/>
    <property type="evidence" value="ECO:0007669"/>
    <property type="project" value="UniProtKB-UniRule"/>
</dbReference>
<dbReference type="InterPro" id="IPR005480">
    <property type="entry name" value="CPSase_lsu_oligo"/>
</dbReference>
<keyword evidence="8 16" id="KW-0677">Repeat</keyword>
<evidence type="ECO:0000256" key="16">
    <source>
        <dbReference type="HAMAP-Rule" id="MF_01210"/>
    </source>
</evidence>
<dbReference type="EC" id="6.3.4.16" evidence="16"/>
<evidence type="ECO:0000313" key="19">
    <source>
        <dbReference type="EMBL" id="KXA29710.1"/>
    </source>
</evidence>
<dbReference type="CDD" id="cd01424">
    <property type="entry name" value="MGS_CPS_II"/>
    <property type="match status" value="1"/>
</dbReference>
<dbReference type="NCBIfam" id="NF009455">
    <property type="entry name" value="PRK12815.1"/>
    <property type="match status" value="1"/>
</dbReference>
<dbReference type="SUPFAM" id="SSF48108">
    <property type="entry name" value="Carbamoyl phosphate synthetase, large subunit connection domain"/>
    <property type="match status" value="1"/>
</dbReference>
<dbReference type="InterPro" id="IPR011607">
    <property type="entry name" value="MGS-like_dom"/>
</dbReference>
<dbReference type="InterPro" id="IPR033937">
    <property type="entry name" value="MGS_CPS_CarB"/>
</dbReference>
<dbReference type="NCBIfam" id="TIGR01369">
    <property type="entry name" value="CPSaseII_lrg"/>
    <property type="match status" value="1"/>
</dbReference>
<feature type="domain" description="MGS-like" evidence="18">
    <location>
        <begin position="931"/>
        <end position="1067"/>
    </location>
</feature>
<keyword evidence="5 16" id="KW-0436">Ligase</keyword>
<feature type="binding site" evidence="16">
    <location>
        <position position="129"/>
    </location>
    <ligand>
        <name>ATP</name>
        <dbReference type="ChEBI" id="CHEBI:30616"/>
        <label>1</label>
    </ligand>
</feature>
<evidence type="ECO:0000256" key="3">
    <source>
        <dbReference type="ARBA" id="ARBA00009799"/>
    </source>
</evidence>